<keyword evidence="3" id="KW-1185">Reference proteome</keyword>
<name>A0ABT5K6R4_9BURK</name>
<keyword evidence="1" id="KW-0812">Transmembrane</keyword>
<dbReference type="Proteomes" id="UP001221208">
    <property type="component" value="Unassembled WGS sequence"/>
</dbReference>
<sequence length="72" mass="7614">MTGPRLPRASLALTITLALIVKVAILSLLWKAFFSAPLAKKMRLPTSVVAQHLLAAPAPLSPLAPKANDDTD</sequence>
<gene>
    <name evidence="2" type="ORF">OIK44_21245</name>
</gene>
<evidence type="ECO:0000313" key="3">
    <source>
        <dbReference type="Proteomes" id="UP001221208"/>
    </source>
</evidence>
<dbReference type="InterPro" id="IPR054636">
    <property type="entry name" value="CydP"/>
</dbReference>
<proteinExistence type="predicted"/>
<dbReference type="RefSeq" id="WP_273673719.1">
    <property type="nucleotide sequence ID" value="NZ_JAQQXR010000010.1"/>
</dbReference>
<accession>A0ABT5K6R4</accession>
<organism evidence="2 3">
    <name type="scientific">Janthinobacterium fluminis</name>
    <dbReference type="NCBI Taxonomy" id="2987524"/>
    <lineage>
        <taxon>Bacteria</taxon>
        <taxon>Pseudomonadati</taxon>
        <taxon>Pseudomonadota</taxon>
        <taxon>Betaproteobacteria</taxon>
        <taxon>Burkholderiales</taxon>
        <taxon>Oxalobacteraceae</taxon>
        <taxon>Janthinobacterium</taxon>
    </lineage>
</organism>
<evidence type="ECO:0000256" key="1">
    <source>
        <dbReference type="SAM" id="Phobius"/>
    </source>
</evidence>
<feature type="transmembrane region" description="Helical" evidence="1">
    <location>
        <begin position="12"/>
        <end position="34"/>
    </location>
</feature>
<evidence type="ECO:0000313" key="2">
    <source>
        <dbReference type="EMBL" id="MDC8760120.1"/>
    </source>
</evidence>
<protein>
    <submittedName>
        <fullName evidence="2">Uncharacterized protein</fullName>
    </submittedName>
</protein>
<keyword evidence="1" id="KW-1133">Transmembrane helix</keyword>
<keyword evidence="1" id="KW-0472">Membrane</keyword>
<dbReference type="EMBL" id="JAQQXR010000010">
    <property type="protein sequence ID" value="MDC8760120.1"/>
    <property type="molecule type" value="Genomic_DNA"/>
</dbReference>
<dbReference type="NCBIfam" id="NF045611">
    <property type="entry name" value="small_CydP"/>
    <property type="match status" value="1"/>
</dbReference>
<comment type="caution">
    <text evidence="2">The sequence shown here is derived from an EMBL/GenBank/DDBJ whole genome shotgun (WGS) entry which is preliminary data.</text>
</comment>
<reference evidence="2 3" key="1">
    <citation type="submission" date="2022-10" db="EMBL/GenBank/DDBJ databases">
        <title>Janthinobacterium sp. hw3 Genome sequencing.</title>
        <authorList>
            <person name="Park S."/>
        </authorList>
    </citation>
    <scope>NUCLEOTIDE SEQUENCE [LARGE SCALE GENOMIC DNA]</scope>
    <source>
        <strain evidence="3">hw3</strain>
    </source>
</reference>